<organism evidence="1">
    <name type="scientific">hydrothermal vent metagenome</name>
    <dbReference type="NCBI Taxonomy" id="652676"/>
    <lineage>
        <taxon>unclassified sequences</taxon>
        <taxon>metagenomes</taxon>
        <taxon>ecological metagenomes</taxon>
    </lineage>
</organism>
<dbReference type="Pfam" id="PF07505">
    <property type="entry name" value="DUF5131"/>
    <property type="match status" value="1"/>
</dbReference>
<dbReference type="InterPro" id="IPR011101">
    <property type="entry name" value="DUF5131"/>
</dbReference>
<reference evidence="1" key="1">
    <citation type="submission" date="2018-06" db="EMBL/GenBank/DDBJ databases">
        <authorList>
            <person name="Zhirakovskaya E."/>
        </authorList>
    </citation>
    <scope>NUCLEOTIDE SEQUENCE</scope>
</reference>
<dbReference type="AlphaFoldDB" id="A0A3B0SXZ8"/>
<name>A0A3B0SXZ8_9ZZZZ</name>
<gene>
    <name evidence="1" type="ORF">MNBD_ALPHA07-1658</name>
</gene>
<sequence>MIGKDERLKSNNMAETQIEWTDATWNPVAGCSIMSAG</sequence>
<dbReference type="EMBL" id="UOEG01000288">
    <property type="protein sequence ID" value="VAW05109.1"/>
    <property type="molecule type" value="Genomic_DNA"/>
</dbReference>
<protein>
    <submittedName>
        <fullName evidence="1">Bacteriophage protein gp37</fullName>
    </submittedName>
</protein>
<evidence type="ECO:0000313" key="1">
    <source>
        <dbReference type="EMBL" id="VAW05109.1"/>
    </source>
</evidence>
<proteinExistence type="predicted"/>
<accession>A0A3B0SXZ8</accession>
<feature type="non-terminal residue" evidence="1">
    <location>
        <position position="37"/>
    </location>
</feature>